<feature type="chain" id="PRO_5041366613" evidence="1">
    <location>
        <begin position="21"/>
        <end position="180"/>
    </location>
</feature>
<gene>
    <name evidence="3" type="ORF">Q9312_11440</name>
</gene>
<name>A0AA51RQP3_9GAMM</name>
<dbReference type="Gene3D" id="2.40.160.10">
    <property type="entry name" value="Porin"/>
    <property type="match status" value="1"/>
</dbReference>
<keyword evidence="1" id="KW-0732">Signal</keyword>
<dbReference type="KEGG" id="plei:Q9312_11440"/>
<organism evidence="3 4">
    <name type="scientific">Pleionea litopenaei</name>
    <dbReference type="NCBI Taxonomy" id="3070815"/>
    <lineage>
        <taxon>Bacteria</taxon>
        <taxon>Pseudomonadati</taxon>
        <taxon>Pseudomonadota</taxon>
        <taxon>Gammaproteobacteria</taxon>
        <taxon>Oceanospirillales</taxon>
        <taxon>Pleioneaceae</taxon>
        <taxon>Pleionea</taxon>
    </lineage>
</organism>
<proteinExistence type="predicted"/>
<keyword evidence="4" id="KW-1185">Reference proteome</keyword>
<feature type="domain" description="Porin" evidence="2">
    <location>
        <begin position="33"/>
        <end position="169"/>
    </location>
</feature>
<dbReference type="InterPro" id="IPR033900">
    <property type="entry name" value="Gram_neg_porin_domain"/>
</dbReference>
<feature type="signal peptide" evidence="1">
    <location>
        <begin position="1"/>
        <end position="20"/>
    </location>
</feature>
<evidence type="ECO:0000313" key="4">
    <source>
        <dbReference type="Proteomes" id="UP001239782"/>
    </source>
</evidence>
<protein>
    <submittedName>
        <fullName evidence="3">Porin</fullName>
    </submittedName>
</protein>
<dbReference type="AlphaFoldDB" id="A0AA51RQP3"/>
<dbReference type="SUPFAM" id="SSF56935">
    <property type="entry name" value="Porins"/>
    <property type="match status" value="1"/>
</dbReference>
<dbReference type="InterPro" id="IPR023614">
    <property type="entry name" value="Porin_dom_sf"/>
</dbReference>
<evidence type="ECO:0000256" key="1">
    <source>
        <dbReference type="SAM" id="SignalP"/>
    </source>
</evidence>
<dbReference type="Pfam" id="PF13609">
    <property type="entry name" value="Porin_4"/>
    <property type="match status" value="1"/>
</dbReference>
<dbReference type="GO" id="GO:0016020">
    <property type="term" value="C:membrane"/>
    <property type="evidence" value="ECO:0007669"/>
    <property type="project" value="InterPro"/>
</dbReference>
<evidence type="ECO:0000259" key="2">
    <source>
        <dbReference type="Pfam" id="PF13609"/>
    </source>
</evidence>
<evidence type="ECO:0000313" key="3">
    <source>
        <dbReference type="EMBL" id="WMS85830.1"/>
    </source>
</evidence>
<reference evidence="3 4" key="1">
    <citation type="submission" date="2023-08" db="EMBL/GenBank/DDBJ databases">
        <title>Pleionea litopenaei sp. nov., isolated from stomach of juvenile Litopenaeus vannamei.</title>
        <authorList>
            <person name="Rho A.M."/>
            <person name="Hwang C.Y."/>
        </authorList>
    </citation>
    <scope>NUCLEOTIDE SEQUENCE [LARGE SCALE GENOMIC DNA]</scope>
    <source>
        <strain evidence="3 4">HL-JVS1</strain>
    </source>
</reference>
<dbReference type="RefSeq" id="WP_309200983.1">
    <property type="nucleotide sequence ID" value="NZ_CP133548.1"/>
</dbReference>
<dbReference type="Proteomes" id="UP001239782">
    <property type="component" value="Chromosome"/>
</dbReference>
<dbReference type="GO" id="GO:0015288">
    <property type="term" value="F:porin activity"/>
    <property type="evidence" value="ECO:0007669"/>
    <property type="project" value="InterPro"/>
</dbReference>
<accession>A0AA51RQP3</accession>
<sequence>MKKQMIVTAIASVLSVSAFAGSPSFDFVEGGYADNYETDGMLIRGNKTLNDNFFLTASYETVGENGVDLNSTLFGLGYKFDLDDSSAIYTKVSYFDFEVDAGAGSESDDGFELGLGYRTQISKATQIYTEVNHLEVDSDSATQLVIGARQSFAGNLGAFIEVKKDDFDNDGFALGLNYSF</sequence>
<dbReference type="EMBL" id="CP133548">
    <property type="protein sequence ID" value="WMS85830.1"/>
    <property type="molecule type" value="Genomic_DNA"/>
</dbReference>